<feature type="domain" description="YncI copper-binding" evidence="3">
    <location>
        <begin position="23"/>
        <end position="154"/>
    </location>
</feature>
<reference evidence="5" key="1">
    <citation type="submission" date="2016-10" db="EMBL/GenBank/DDBJ databases">
        <authorList>
            <person name="Varghese N."/>
            <person name="Submissions S."/>
        </authorList>
    </citation>
    <scope>NUCLEOTIDE SEQUENCE [LARGE SCALE GENOMIC DNA]</scope>
    <source>
        <strain evidence="5">DSM 44437</strain>
    </source>
</reference>
<dbReference type="InterPro" id="IPR038507">
    <property type="entry name" value="YcnI-like_sf"/>
</dbReference>
<keyword evidence="1" id="KW-1133">Transmembrane helix</keyword>
<evidence type="ECO:0000259" key="3">
    <source>
        <dbReference type="Pfam" id="PF07987"/>
    </source>
</evidence>
<dbReference type="EMBL" id="FOFV01000011">
    <property type="protein sequence ID" value="SER72660.1"/>
    <property type="molecule type" value="Genomic_DNA"/>
</dbReference>
<organism evidence="4 5">
    <name type="scientific">Lentzea albida</name>
    <dbReference type="NCBI Taxonomy" id="65499"/>
    <lineage>
        <taxon>Bacteria</taxon>
        <taxon>Bacillati</taxon>
        <taxon>Actinomycetota</taxon>
        <taxon>Actinomycetes</taxon>
        <taxon>Pseudonocardiales</taxon>
        <taxon>Pseudonocardiaceae</taxon>
        <taxon>Lentzea</taxon>
    </lineage>
</organism>
<gene>
    <name evidence="4" type="ORF">SAMN04488000_111138</name>
</gene>
<keyword evidence="5" id="KW-1185">Reference proteome</keyword>
<evidence type="ECO:0000313" key="5">
    <source>
        <dbReference type="Proteomes" id="UP000199503"/>
    </source>
</evidence>
<dbReference type="AlphaFoldDB" id="A0A1H9RIJ7"/>
<feature type="signal peptide" evidence="2">
    <location>
        <begin position="1"/>
        <end position="22"/>
    </location>
</feature>
<dbReference type="STRING" id="65499.SAMN04488000_111138"/>
<dbReference type="Gene3D" id="2.60.40.2230">
    <property type="entry name" value="Uncharacterised protein YcnI-like PF07987, DUF1775"/>
    <property type="match status" value="1"/>
</dbReference>
<name>A0A1H9RIJ7_9PSEU</name>
<dbReference type="Pfam" id="PF07987">
    <property type="entry name" value="DUF1775"/>
    <property type="match status" value="1"/>
</dbReference>
<evidence type="ECO:0000256" key="2">
    <source>
        <dbReference type="SAM" id="SignalP"/>
    </source>
</evidence>
<sequence length="202" mass="20776">MLIKSLACLTVLFALGTATASAHVTAHAPDGPPEKGGHGTVVLRVPNEEMSSTTRFEVTLSPAFGITTARTRPVPGWDAAVRRGDGGVVTSVVWTARSDSGIPGGNEHYEDFGLTLGPLPADADHVLVPATQFLSDGSSVRWDDQPGRPAPVVALAEPSGHGHHATLATGADVPWAAVVGLLAVGLLLAVSGFVLLRRKGIS</sequence>
<keyword evidence="2" id="KW-0732">Signal</keyword>
<dbReference type="InterPro" id="IPR012533">
    <property type="entry name" value="YcnI-copper_dom"/>
</dbReference>
<dbReference type="RefSeq" id="WP_089920555.1">
    <property type="nucleotide sequence ID" value="NZ_FOFV01000011.1"/>
</dbReference>
<feature type="transmembrane region" description="Helical" evidence="1">
    <location>
        <begin position="175"/>
        <end position="196"/>
    </location>
</feature>
<dbReference type="NCBIfam" id="TIGR01167">
    <property type="entry name" value="LPXTG_anchor"/>
    <property type="match status" value="1"/>
</dbReference>
<keyword evidence="1" id="KW-0472">Membrane</keyword>
<keyword evidence="1" id="KW-0812">Transmembrane</keyword>
<dbReference type="Proteomes" id="UP000199503">
    <property type="component" value="Unassembled WGS sequence"/>
</dbReference>
<dbReference type="OrthoDB" id="9810871at2"/>
<accession>A0A1H9RIJ7</accession>
<evidence type="ECO:0000256" key="1">
    <source>
        <dbReference type="SAM" id="Phobius"/>
    </source>
</evidence>
<protein>
    <submittedName>
        <fullName evidence="4">LPXTG-motif cell wall anchor domain-containing protein</fullName>
    </submittedName>
</protein>
<feature type="chain" id="PRO_5011760983" evidence="2">
    <location>
        <begin position="23"/>
        <end position="202"/>
    </location>
</feature>
<evidence type="ECO:0000313" key="4">
    <source>
        <dbReference type="EMBL" id="SER72660.1"/>
    </source>
</evidence>
<proteinExistence type="predicted"/>